<accession>A0A2T1AL25</accession>
<dbReference type="PANTHER" id="PTHR12289:SF41">
    <property type="entry name" value="FAILED AXON CONNECTIONS-RELATED"/>
    <property type="match status" value="1"/>
</dbReference>
<dbReference type="InterPro" id="IPR036282">
    <property type="entry name" value="Glutathione-S-Trfase_C_sf"/>
</dbReference>
<dbReference type="RefSeq" id="WP_106162394.1">
    <property type="nucleotide sequence ID" value="NZ_PVUF01000002.1"/>
</dbReference>
<dbReference type="InterPro" id="IPR012336">
    <property type="entry name" value="Thioredoxin-like_fold"/>
</dbReference>
<organism evidence="2 3">
    <name type="scientific">Tritonibacter scottomollicae</name>
    <name type="common">Epibacterium scottomollicae</name>
    <dbReference type="NCBI Taxonomy" id="483013"/>
    <lineage>
        <taxon>Bacteria</taxon>
        <taxon>Pseudomonadati</taxon>
        <taxon>Pseudomonadota</taxon>
        <taxon>Alphaproteobacteria</taxon>
        <taxon>Rhodobacterales</taxon>
        <taxon>Paracoccaceae</taxon>
        <taxon>Tritonibacter</taxon>
    </lineage>
</organism>
<evidence type="ECO:0000313" key="2">
    <source>
        <dbReference type="EMBL" id="PRZ49315.1"/>
    </source>
</evidence>
<dbReference type="Proteomes" id="UP000237718">
    <property type="component" value="Unassembled WGS sequence"/>
</dbReference>
<dbReference type="GO" id="GO:0005737">
    <property type="term" value="C:cytoplasm"/>
    <property type="evidence" value="ECO:0007669"/>
    <property type="project" value="TreeGrafter"/>
</dbReference>
<dbReference type="InterPro" id="IPR026928">
    <property type="entry name" value="FAX/IsoI-like"/>
</dbReference>
<dbReference type="Pfam" id="PF13410">
    <property type="entry name" value="GST_C_2"/>
    <property type="match status" value="1"/>
</dbReference>
<dbReference type="CDD" id="cd03193">
    <property type="entry name" value="GST_C_Metaxin"/>
    <property type="match status" value="1"/>
</dbReference>
<dbReference type="SFLD" id="SFLDG01200">
    <property type="entry name" value="SUF1.1"/>
    <property type="match status" value="1"/>
</dbReference>
<evidence type="ECO:0000259" key="1">
    <source>
        <dbReference type="PROSITE" id="PS50405"/>
    </source>
</evidence>
<gene>
    <name evidence="2" type="ORF">CLV89_10257</name>
</gene>
<dbReference type="SUPFAM" id="SSF52833">
    <property type="entry name" value="Thioredoxin-like"/>
    <property type="match status" value="1"/>
</dbReference>
<dbReference type="PANTHER" id="PTHR12289">
    <property type="entry name" value="METAXIN RELATED"/>
    <property type="match status" value="1"/>
</dbReference>
<proteinExistence type="predicted"/>
<dbReference type="EMBL" id="PVUF01000002">
    <property type="protein sequence ID" value="PRZ49315.1"/>
    <property type="molecule type" value="Genomic_DNA"/>
</dbReference>
<dbReference type="InterPro" id="IPR050931">
    <property type="entry name" value="Mito_Protein_Transport_Metaxin"/>
</dbReference>
<dbReference type="SUPFAM" id="SSF47616">
    <property type="entry name" value="GST C-terminal domain-like"/>
    <property type="match status" value="1"/>
</dbReference>
<protein>
    <submittedName>
        <fullName evidence="2">Glutathione S-transferase</fullName>
    </submittedName>
</protein>
<dbReference type="PROSITE" id="PS50405">
    <property type="entry name" value="GST_CTER"/>
    <property type="match status" value="1"/>
</dbReference>
<dbReference type="InterPro" id="IPR010987">
    <property type="entry name" value="Glutathione-S-Trfase_C-like"/>
</dbReference>
<dbReference type="InterPro" id="IPR040079">
    <property type="entry name" value="Glutathione_S-Trfase"/>
</dbReference>
<dbReference type="Gene3D" id="3.40.30.10">
    <property type="entry name" value="Glutaredoxin"/>
    <property type="match status" value="1"/>
</dbReference>
<name>A0A2T1AL25_TRISK</name>
<evidence type="ECO:0000313" key="3">
    <source>
        <dbReference type="Proteomes" id="UP000237718"/>
    </source>
</evidence>
<dbReference type="InterPro" id="IPR036249">
    <property type="entry name" value="Thioredoxin-like_sf"/>
</dbReference>
<dbReference type="Gene3D" id="1.20.1050.10">
    <property type="match status" value="1"/>
</dbReference>
<dbReference type="OrthoDB" id="7664269at2"/>
<sequence length="237" mass="26225">MLTLLTHGGNDEFYSFSMFCTKAALLLQMSGETWQRQDVHDPAELASMPHSKLPVLSDETGTLIPDSEGIRRFLEQRGAEFDTGLSAVQKGQSRVLIRMVDEGLWLQLMCARWLEEDGWAGMRQTVFAGVPEAPVNEFRAGVLEGLHFAGHSRFDSSERLARLSQDLKAIEGLLGDQRFLFGDDMTAADCSAAPMLQALARPPAAPQVVDVVQQHPRLLAYISRVMDRTALELPRAA</sequence>
<reference evidence="2 3" key="1">
    <citation type="submission" date="2018-03" db="EMBL/GenBank/DDBJ databases">
        <title>Genomic Encyclopedia of Archaeal and Bacterial Type Strains, Phase II (KMG-II): from individual species to whole genera.</title>
        <authorList>
            <person name="Goeker M."/>
        </authorList>
    </citation>
    <scope>NUCLEOTIDE SEQUENCE [LARGE SCALE GENOMIC DNA]</scope>
    <source>
        <strain evidence="2 3">DSM 25328</strain>
    </source>
</reference>
<dbReference type="Pfam" id="PF17172">
    <property type="entry name" value="GST_N_4"/>
    <property type="match status" value="1"/>
</dbReference>
<feature type="domain" description="GST C-terminal" evidence="1">
    <location>
        <begin position="90"/>
        <end position="237"/>
    </location>
</feature>
<dbReference type="GO" id="GO:0016740">
    <property type="term" value="F:transferase activity"/>
    <property type="evidence" value="ECO:0007669"/>
    <property type="project" value="UniProtKB-KW"/>
</dbReference>
<dbReference type="AlphaFoldDB" id="A0A2T1AL25"/>
<comment type="caution">
    <text evidence="2">The sequence shown here is derived from an EMBL/GenBank/DDBJ whole genome shotgun (WGS) entry which is preliminary data.</text>
</comment>
<dbReference type="SFLD" id="SFLDG01180">
    <property type="entry name" value="SUF1"/>
    <property type="match status" value="1"/>
</dbReference>
<keyword evidence="2" id="KW-0808">Transferase</keyword>
<dbReference type="SFLD" id="SFLDS00019">
    <property type="entry name" value="Glutathione_Transferase_(cytos"/>
    <property type="match status" value="1"/>
</dbReference>